<feature type="chain" id="PRO_5026149494" description="Cell envelope biogenesis protein OmpA" evidence="1">
    <location>
        <begin position="24"/>
        <end position="279"/>
    </location>
</feature>
<comment type="caution">
    <text evidence="2">The sequence shown here is derived from an EMBL/GenBank/DDBJ whole genome shotgun (WGS) entry which is preliminary data.</text>
</comment>
<gene>
    <name evidence="2" type="ORF">F8C76_05200</name>
</gene>
<evidence type="ECO:0000313" key="2">
    <source>
        <dbReference type="EMBL" id="KAB7530897.1"/>
    </source>
</evidence>
<evidence type="ECO:0008006" key="4">
    <source>
        <dbReference type="Google" id="ProtNLM"/>
    </source>
</evidence>
<dbReference type="Proteomes" id="UP000429785">
    <property type="component" value="Unassembled WGS sequence"/>
</dbReference>
<dbReference type="SUPFAM" id="SSF82171">
    <property type="entry name" value="DPP6 N-terminal domain-like"/>
    <property type="match status" value="1"/>
</dbReference>
<dbReference type="OrthoDB" id="1413558at2"/>
<accession>A0A6I1E138</accession>
<reference evidence="2 3" key="1">
    <citation type="submission" date="2019-10" db="EMBL/GenBank/DDBJ databases">
        <title>Muricauda olearia CL-SS4 JCM15563 genome.</title>
        <authorList>
            <person name="Liu L."/>
        </authorList>
    </citation>
    <scope>NUCLEOTIDE SEQUENCE [LARGE SCALE GENOMIC DNA]</scope>
    <source>
        <strain evidence="2 3">CL-SS4</strain>
    </source>
</reference>
<dbReference type="RefSeq" id="WP_152130752.1">
    <property type="nucleotide sequence ID" value="NZ_WELG01000001.1"/>
</dbReference>
<evidence type="ECO:0000313" key="3">
    <source>
        <dbReference type="Proteomes" id="UP000429785"/>
    </source>
</evidence>
<organism evidence="2 3">
    <name type="scientific">Flagellimonas olearia</name>
    <dbReference type="NCBI Taxonomy" id="552546"/>
    <lineage>
        <taxon>Bacteria</taxon>
        <taxon>Pseudomonadati</taxon>
        <taxon>Bacteroidota</taxon>
        <taxon>Flavobacteriia</taxon>
        <taxon>Flavobacteriales</taxon>
        <taxon>Flavobacteriaceae</taxon>
        <taxon>Flagellimonas</taxon>
    </lineage>
</organism>
<dbReference type="Pfam" id="PF07676">
    <property type="entry name" value="PD40"/>
    <property type="match status" value="1"/>
</dbReference>
<feature type="signal peptide" evidence="1">
    <location>
        <begin position="1"/>
        <end position="23"/>
    </location>
</feature>
<evidence type="ECO:0000256" key="1">
    <source>
        <dbReference type="SAM" id="SignalP"/>
    </source>
</evidence>
<sequence>MTRSLIYSLLFSGILMYSQNSNAQMDKDLVTHVMEGNLSTLDGYVPSMTVTQDGQTAYFSKATYQKPLTGVFSKKELIHEIYRAENINGEWKNVTKMEVCPKYASAKHPTISNDGKRLFFASNMRGSYGKYDIYVAEVKPDGSLGVSKNLGPKVNTKEDELYPNLYNGTLLFFASEGRDGFGGLDLYATQVVLNTLTPSVNLGDHINSDRDDYAIQLSPEKGLGFVVSNRGQNHTISQYTVAYGHAKKEDNRYVADRDSNIQTAMNTTQEYTSTSYEDK</sequence>
<dbReference type="EMBL" id="WELG01000001">
    <property type="protein sequence ID" value="KAB7530897.1"/>
    <property type="molecule type" value="Genomic_DNA"/>
</dbReference>
<dbReference type="InterPro" id="IPR011042">
    <property type="entry name" value="6-blade_b-propeller_TolB-like"/>
</dbReference>
<dbReference type="InterPro" id="IPR011659">
    <property type="entry name" value="WD40"/>
</dbReference>
<proteinExistence type="predicted"/>
<keyword evidence="1" id="KW-0732">Signal</keyword>
<dbReference type="AlphaFoldDB" id="A0A6I1E138"/>
<name>A0A6I1E138_9FLAO</name>
<dbReference type="Gene3D" id="2.120.10.30">
    <property type="entry name" value="TolB, C-terminal domain"/>
    <property type="match status" value="1"/>
</dbReference>
<protein>
    <recommendedName>
        <fullName evidence="4">Cell envelope biogenesis protein OmpA</fullName>
    </recommendedName>
</protein>